<dbReference type="GO" id="GO:0003677">
    <property type="term" value="F:DNA binding"/>
    <property type="evidence" value="ECO:0007669"/>
    <property type="project" value="UniProtKB-KW"/>
</dbReference>
<comment type="catalytic activity">
    <reaction evidence="7">
        <text>a 2'-deoxycytidine in DNA + S-adenosyl-L-methionine = an N(4)-methyl-2'-deoxycytidine in DNA + S-adenosyl-L-homocysteine + H(+)</text>
        <dbReference type="Rhea" id="RHEA:16857"/>
        <dbReference type="Rhea" id="RHEA-COMP:11369"/>
        <dbReference type="Rhea" id="RHEA-COMP:13674"/>
        <dbReference type="ChEBI" id="CHEBI:15378"/>
        <dbReference type="ChEBI" id="CHEBI:57856"/>
        <dbReference type="ChEBI" id="CHEBI:59789"/>
        <dbReference type="ChEBI" id="CHEBI:85452"/>
        <dbReference type="ChEBI" id="CHEBI:137933"/>
        <dbReference type="EC" id="2.1.1.113"/>
    </reaction>
</comment>
<evidence type="ECO:0000256" key="4">
    <source>
        <dbReference type="ARBA" id="ARBA00022691"/>
    </source>
</evidence>
<dbReference type="EMBL" id="OBQK01000002">
    <property type="protein sequence ID" value="SOC53736.1"/>
    <property type="molecule type" value="Genomic_DNA"/>
</dbReference>
<dbReference type="PRINTS" id="PR00508">
    <property type="entry name" value="S21N4MTFRASE"/>
</dbReference>
<dbReference type="GO" id="GO:0015667">
    <property type="term" value="F:site-specific DNA-methyltransferase (cytosine-N4-specific) activity"/>
    <property type="evidence" value="ECO:0007669"/>
    <property type="project" value="UniProtKB-EC"/>
</dbReference>
<keyword evidence="3" id="KW-0808">Transferase</keyword>
<name>A0A285VKL1_9MICO</name>
<dbReference type="InterPro" id="IPR029063">
    <property type="entry name" value="SAM-dependent_MTases_sf"/>
</dbReference>
<keyword evidence="5" id="KW-0680">Restriction system</keyword>
<dbReference type="RefSeq" id="WP_097187151.1">
    <property type="nucleotide sequence ID" value="NZ_OBQK01000002.1"/>
</dbReference>
<organism evidence="10 11">
    <name type="scientific">Ornithinimicrobium cerasi</name>
    <dbReference type="NCBI Taxonomy" id="2248773"/>
    <lineage>
        <taxon>Bacteria</taxon>
        <taxon>Bacillati</taxon>
        <taxon>Actinomycetota</taxon>
        <taxon>Actinomycetes</taxon>
        <taxon>Micrococcales</taxon>
        <taxon>Ornithinimicrobiaceae</taxon>
        <taxon>Ornithinimicrobium</taxon>
    </lineage>
</organism>
<proteinExistence type="inferred from homology"/>
<evidence type="ECO:0000256" key="2">
    <source>
        <dbReference type="ARBA" id="ARBA00022603"/>
    </source>
</evidence>
<keyword evidence="4" id="KW-0949">S-adenosyl-L-methionine</keyword>
<dbReference type="EC" id="2.1.1.-" evidence="8"/>
<dbReference type="Pfam" id="PF01555">
    <property type="entry name" value="N6_N4_Mtase"/>
    <property type="match status" value="1"/>
</dbReference>
<keyword evidence="11" id="KW-1185">Reference proteome</keyword>
<reference evidence="11" key="1">
    <citation type="submission" date="2017-08" db="EMBL/GenBank/DDBJ databases">
        <authorList>
            <person name="Varghese N."/>
            <person name="Submissions S."/>
        </authorList>
    </citation>
    <scope>NUCLEOTIDE SEQUENCE [LARGE SCALE GENOMIC DNA]</scope>
    <source>
        <strain evidence="11">USBA17B2</strain>
    </source>
</reference>
<dbReference type="InterPro" id="IPR001091">
    <property type="entry name" value="RM_Methyltransferase"/>
</dbReference>
<dbReference type="GO" id="GO:0032259">
    <property type="term" value="P:methylation"/>
    <property type="evidence" value="ECO:0007669"/>
    <property type="project" value="UniProtKB-KW"/>
</dbReference>
<dbReference type="Gene3D" id="3.40.50.150">
    <property type="entry name" value="Vaccinia Virus protein VP39"/>
    <property type="match status" value="2"/>
</dbReference>
<evidence type="ECO:0000256" key="1">
    <source>
        <dbReference type="ARBA" id="ARBA00010203"/>
    </source>
</evidence>
<dbReference type="GO" id="GO:0008170">
    <property type="term" value="F:N-methyltransferase activity"/>
    <property type="evidence" value="ECO:0007669"/>
    <property type="project" value="InterPro"/>
</dbReference>
<evidence type="ECO:0000259" key="9">
    <source>
        <dbReference type="Pfam" id="PF01555"/>
    </source>
</evidence>
<evidence type="ECO:0000313" key="11">
    <source>
        <dbReference type="Proteomes" id="UP000219688"/>
    </source>
</evidence>
<keyword evidence="6" id="KW-0238">DNA-binding</keyword>
<dbReference type="InterPro" id="IPR002941">
    <property type="entry name" value="DNA_methylase_N4/N6"/>
</dbReference>
<dbReference type="AlphaFoldDB" id="A0A285VKL1"/>
<dbReference type="Proteomes" id="UP000219688">
    <property type="component" value="Unassembled WGS sequence"/>
</dbReference>
<evidence type="ECO:0000256" key="6">
    <source>
        <dbReference type="ARBA" id="ARBA00023125"/>
    </source>
</evidence>
<protein>
    <recommendedName>
        <fullName evidence="8">Methyltransferase</fullName>
        <ecNumber evidence="8">2.1.1.-</ecNumber>
    </recommendedName>
</protein>
<comment type="similarity">
    <text evidence="1">Belongs to the N(4)/N(6)-methyltransferase family. N(4) subfamily.</text>
</comment>
<dbReference type="PROSITE" id="PS00093">
    <property type="entry name" value="N4_MTASE"/>
    <property type="match status" value="1"/>
</dbReference>
<dbReference type="InterPro" id="IPR017985">
    <property type="entry name" value="MeTrfase_CN4_CS"/>
</dbReference>
<evidence type="ECO:0000256" key="3">
    <source>
        <dbReference type="ARBA" id="ARBA00022679"/>
    </source>
</evidence>
<evidence type="ECO:0000256" key="5">
    <source>
        <dbReference type="ARBA" id="ARBA00022747"/>
    </source>
</evidence>
<keyword evidence="2 10" id="KW-0489">Methyltransferase</keyword>
<evidence type="ECO:0000313" key="10">
    <source>
        <dbReference type="EMBL" id="SOC53736.1"/>
    </source>
</evidence>
<dbReference type="GO" id="GO:0009307">
    <property type="term" value="P:DNA restriction-modification system"/>
    <property type="evidence" value="ECO:0007669"/>
    <property type="project" value="UniProtKB-KW"/>
</dbReference>
<feature type="domain" description="DNA methylase N-4/N-6" evidence="9">
    <location>
        <begin position="68"/>
        <end position="103"/>
    </location>
</feature>
<gene>
    <name evidence="10" type="ORF">SAMN05421879_10297</name>
</gene>
<accession>A0A285VKL1</accession>
<evidence type="ECO:0000256" key="8">
    <source>
        <dbReference type="RuleBase" id="RU362026"/>
    </source>
</evidence>
<evidence type="ECO:0000256" key="7">
    <source>
        <dbReference type="ARBA" id="ARBA00049120"/>
    </source>
</evidence>
<sequence length="436" mass="48914">MTAAGARTEPDWALATHEYFLGGERNRGNSTTFVDNMKLPVHRWYRYSAGYSSTWAAELIRHWGASRVVDPFAGSGTTLLAAQEVGAESLGVEVHPTVARIAQAKLGWQADPEELRVSVERVLAQARMDRPVKVPDSPLVAKCYPDDSALRSLLRLRDTVNEIETQDGRIREILWLIFVSIVRPTSPAGTAQWQYVLPNKTKSRVLEPFDAFSKTAEMFAEDMEMRRFLVGGDVAQASLLSEDARRLDGVPDNWADVVITSPPYANNYDYADALRLEQIVLGEIEGWKDLRGLRKTLVKSATQNVGNWNSREALESDILAPIRRELTVVYDSLDEVRKTRGGNKSYHAMLAGYFYDNAKVFVALRRVCAVGAKVCYVVGDSAPYGVHAPVEKWLGDLAVASGFKSWSFSKVRDRNTKWKNRKHDHPLHEGYLWIEG</sequence>
<dbReference type="SUPFAM" id="SSF53335">
    <property type="entry name" value="S-adenosyl-L-methionine-dependent methyltransferases"/>
    <property type="match status" value="2"/>
</dbReference>